<dbReference type="KEGG" id="crq:GCK72_017601"/>
<dbReference type="AlphaFoldDB" id="E3LTT8"/>
<dbReference type="CTD" id="9823986"/>
<feature type="compositionally biased region" description="Polar residues" evidence="1">
    <location>
        <begin position="1"/>
        <end position="12"/>
    </location>
</feature>
<dbReference type="Proteomes" id="UP000008281">
    <property type="component" value="Unassembled WGS sequence"/>
</dbReference>
<name>E3LTT8_CAERE</name>
<proteinExistence type="predicted"/>
<dbReference type="HOGENOM" id="CLU_980857_0_0_1"/>
<dbReference type="Gene3D" id="3.30.70.330">
    <property type="match status" value="1"/>
</dbReference>
<gene>
    <name evidence="2" type="ORF">CRE_30704</name>
</gene>
<protein>
    <submittedName>
        <fullName evidence="2">Uncharacterized protein</fullName>
    </submittedName>
</protein>
<dbReference type="GeneID" id="9823986"/>
<dbReference type="RefSeq" id="XP_003112416.2">
    <property type="nucleotide sequence ID" value="XM_003112368.2"/>
</dbReference>
<dbReference type="OMA" id="CYINSIR"/>
<dbReference type="OrthoDB" id="5834796at2759"/>
<dbReference type="InterPro" id="IPR012677">
    <property type="entry name" value="Nucleotide-bd_a/b_plait_sf"/>
</dbReference>
<keyword evidence="3" id="KW-1185">Reference proteome</keyword>
<dbReference type="InParanoid" id="E3LTT8"/>
<evidence type="ECO:0000313" key="2">
    <source>
        <dbReference type="EMBL" id="EFP10937.1"/>
    </source>
</evidence>
<organism evidence="3">
    <name type="scientific">Caenorhabditis remanei</name>
    <name type="common">Caenorhabditis vulgaris</name>
    <dbReference type="NCBI Taxonomy" id="31234"/>
    <lineage>
        <taxon>Eukaryota</taxon>
        <taxon>Metazoa</taxon>
        <taxon>Ecdysozoa</taxon>
        <taxon>Nematoda</taxon>
        <taxon>Chromadorea</taxon>
        <taxon>Rhabditida</taxon>
        <taxon>Rhabditina</taxon>
        <taxon>Rhabditomorpha</taxon>
        <taxon>Rhabditoidea</taxon>
        <taxon>Rhabditidae</taxon>
        <taxon>Peloderinae</taxon>
        <taxon>Caenorhabditis</taxon>
    </lineage>
</organism>
<accession>E3LTT8</accession>
<dbReference type="STRING" id="31234.E3LTT8"/>
<dbReference type="eggNOG" id="KOG3770">
    <property type="taxonomic scope" value="Eukaryota"/>
</dbReference>
<evidence type="ECO:0000313" key="3">
    <source>
        <dbReference type="Proteomes" id="UP000008281"/>
    </source>
</evidence>
<reference evidence="2" key="1">
    <citation type="submission" date="2007-07" db="EMBL/GenBank/DDBJ databases">
        <title>PCAP assembly of the Caenorhabditis remanei genome.</title>
        <authorList>
            <consortium name="The Caenorhabditis remanei Sequencing Consortium"/>
            <person name="Wilson R.K."/>
        </authorList>
    </citation>
    <scope>NUCLEOTIDE SEQUENCE [LARGE SCALE GENOMIC DNA]</scope>
    <source>
        <strain evidence="2">PB4641</strain>
    </source>
</reference>
<feature type="region of interest" description="Disordered" evidence="1">
    <location>
        <begin position="1"/>
        <end position="30"/>
    </location>
</feature>
<sequence>MAVSRKNSSTIYSEHPTSKNSSHYYQKKKEKKDPRNAVIINFSQGEKVTVEDVKRELAKYGLVRSVQLCTMDSCQAFVTFQKSSEFSARKIVSKLLKLTSGILFVKQFIWTICRPEEWKNCMEHPAESTNLAGKGVTVDELNSIFTNFVQHNSSMSQTSIFSDSTQSFSSFSSLSLSRSYSSSSSPNADSCDSSVTITPFSFYPAQSTSGFINLPPPYHTLPDTAFFRRTRIIPPPSIQPISITQTIMDCYIKSIQKGDSQFHRRRPLSIGSRMDLECNWAISF</sequence>
<evidence type="ECO:0000256" key="1">
    <source>
        <dbReference type="SAM" id="MobiDB-lite"/>
    </source>
</evidence>
<dbReference type="EMBL" id="DS268415">
    <property type="protein sequence ID" value="EFP10937.1"/>
    <property type="molecule type" value="Genomic_DNA"/>
</dbReference>
<dbReference type="FunCoup" id="E3LTT8">
    <property type="interactions" value="7"/>
</dbReference>